<evidence type="ECO:0000256" key="1">
    <source>
        <dbReference type="ARBA" id="ARBA00005417"/>
    </source>
</evidence>
<dbReference type="Gene3D" id="3.40.50.300">
    <property type="entry name" value="P-loop containing nucleotide triphosphate hydrolases"/>
    <property type="match status" value="1"/>
</dbReference>
<sequence length="414" mass="44138">MIEVQNLTRRFGPHVAVDDLSFRLEAGEVVGFLGPNGAGKTTTMRMLAGFLPATRGRITIGGFDVLRQSLEVRRRIGYLPENVPLYPELRVEEMLRFQARLHRIPRGERVERIGRALERVGLTDRARSLVGALSRGLRQRAGLAVSLLPEPDVLILDEPTSGLDPIQRMEVRRLVQDLASEHTVLLSSHILAEVEAICPRVLIVHRGRCLADGRAEDLVRELGGGAAFVRVEAAVPDASDAARLLGSLPGVESVEVGERLGIHTEFVVRGDGDLREDVGALAMAKSWALRELSWEKPSLERLFAALVLGEEPASAALGTSAERAGGAQPERAAASAAPQGLLALAPDSGAGGQRNVPPTMAANTSGPKAASNVLDPFARAKPPAAPTLNPFERATPAAPPPPDVEAERAEGDPS</sequence>
<dbReference type="SMART" id="SM00382">
    <property type="entry name" value="AAA"/>
    <property type="match status" value="1"/>
</dbReference>
<feature type="compositionally biased region" description="Basic and acidic residues" evidence="5">
    <location>
        <begin position="405"/>
        <end position="414"/>
    </location>
</feature>
<evidence type="ECO:0000259" key="6">
    <source>
        <dbReference type="PROSITE" id="PS50893"/>
    </source>
</evidence>
<dbReference type="EC" id="3.6.3.-" evidence="7"/>
<name>A0A518CZW8_9BACT</name>
<feature type="domain" description="ABC transporter" evidence="6">
    <location>
        <begin position="2"/>
        <end position="231"/>
    </location>
</feature>
<accession>A0A518CZW8</accession>
<dbReference type="CDD" id="cd03230">
    <property type="entry name" value="ABC_DR_subfamily_A"/>
    <property type="match status" value="1"/>
</dbReference>
<evidence type="ECO:0000256" key="4">
    <source>
        <dbReference type="ARBA" id="ARBA00022840"/>
    </source>
</evidence>
<dbReference type="Proteomes" id="UP000319342">
    <property type="component" value="Chromosome"/>
</dbReference>
<keyword evidence="7" id="KW-0378">Hydrolase</keyword>
<dbReference type="SUPFAM" id="SSF52540">
    <property type="entry name" value="P-loop containing nucleoside triphosphate hydrolases"/>
    <property type="match status" value="1"/>
</dbReference>
<dbReference type="RefSeq" id="WP_145186909.1">
    <property type="nucleotide sequence ID" value="NZ_CP036290.1"/>
</dbReference>
<proteinExistence type="inferred from homology"/>
<dbReference type="PROSITE" id="PS50893">
    <property type="entry name" value="ABC_TRANSPORTER_2"/>
    <property type="match status" value="1"/>
</dbReference>
<evidence type="ECO:0000313" key="8">
    <source>
        <dbReference type="Proteomes" id="UP000319342"/>
    </source>
</evidence>
<gene>
    <name evidence="7" type="primary">yxlF_5</name>
    <name evidence="7" type="ORF">Pla163_18850</name>
</gene>
<dbReference type="Pfam" id="PF00005">
    <property type="entry name" value="ABC_tran"/>
    <property type="match status" value="1"/>
</dbReference>
<evidence type="ECO:0000256" key="3">
    <source>
        <dbReference type="ARBA" id="ARBA00022741"/>
    </source>
</evidence>
<dbReference type="GO" id="GO:0005524">
    <property type="term" value="F:ATP binding"/>
    <property type="evidence" value="ECO:0007669"/>
    <property type="project" value="UniProtKB-KW"/>
</dbReference>
<dbReference type="InterPro" id="IPR003593">
    <property type="entry name" value="AAA+_ATPase"/>
</dbReference>
<dbReference type="AlphaFoldDB" id="A0A518CZW8"/>
<comment type="similarity">
    <text evidence="1">Belongs to the ABC transporter superfamily.</text>
</comment>
<dbReference type="EMBL" id="CP036290">
    <property type="protein sequence ID" value="QDU84771.1"/>
    <property type="molecule type" value="Genomic_DNA"/>
</dbReference>
<evidence type="ECO:0000256" key="2">
    <source>
        <dbReference type="ARBA" id="ARBA00022448"/>
    </source>
</evidence>
<evidence type="ECO:0000256" key="5">
    <source>
        <dbReference type="SAM" id="MobiDB-lite"/>
    </source>
</evidence>
<dbReference type="PANTHER" id="PTHR43335">
    <property type="entry name" value="ABC TRANSPORTER, ATP-BINDING PROTEIN"/>
    <property type="match status" value="1"/>
</dbReference>
<dbReference type="InterPro" id="IPR027417">
    <property type="entry name" value="P-loop_NTPase"/>
</dbReference>
<keyword evidence="3" id="KW-0547">Nucleotide-binding</keyword>
<dbReference type="OrthoDB" id="9795548at2"/>
<dbReference type="GO" id="GO:0016887">
    <property type="term" value="F:ATP hydrolysis activity"/>
    <property type="evidence" value="ECO:0007669"/>
    <property type="project" value="InterPro"/>
</dbReference>
<organism evidence="7 8">
    <name type="scientific">Rohdeia mirabilis</name>
    <dbReference type="NCBI Taxonomy" id="2528008"/>
    <lineage>
        <taxon>Bacteria</taxon>
        <taxon>Pseudomonadati</taxon>
        <taxon>Planctomycetota</taxon>
        <taxon>Planctomycetia</taxon>
        <taxon>Planctomycetia incertae sedis</taxon>
        <taxon>Rohdeia</taxon>
    </lineage>
</organism>
<keyword evidence="4 7" id="KW-0067">ATP-binding</keyword>
<protein>
    <submittedName>
        <fullName evidence="7">Putative ABC transporter ATP-binding protein YxlF</fullName>
        <ecNumber evidence="7">3.6.3.-</ecNumber>
    </submittedName>
</protein>
<keyword evidence="2" id="KW-0813">Transport</keyword>
<reference evidence="7 8" key="1">
    <citation type="submission" date="2019-02" db="EMBL/GenBank/DDBJ databases">
        <title>Deep-cultivation of Planctomycetes and their phenomic and genomic characterization uncovers novel biology.</title>
        <authorList>
            <person name="Wiegand S."/>
            <person name="Jogler M."/>
            <person name="Boedeker C."/>
            <person name="Pinto D."/>
            <person name="Vollmers J."/>
            <person name="Rivas-Marin E."/>
            <person name="Kohn T."/>
            <person name="Peeters S.H."/>
            <person name="Heuer A."/>
            <person name="Rast P."/>
            <person name="Oberbeckmann S."/>
            <person name="Bunk B."/>
            <person name="Jeske O."/>
            <person name="Meyerdierks A."/>
            <person name="Storesund J.E."/>
            <person name="Kallscheuer N."/>
            <person name="Luecker S."/>
            <person name="Lage O.M."/>
            <person name="Pohl T."/>
            <person name="Merkel B.J."/>
            <person name="Hornburger P."/>
            <person name="Mueller R.-W."/>
            <person name="Bruemmer F."/>
            <person name="Labrenz M."/>
            <person name="Spormann A.M."/>
            <person name="Op den Camp H."/>
            <person name="Overmann J."/>
            <person name="Amann R."/>
            <person name="Jetten M.S.M."/>
            <person name="Mascher T."/>
            <person name="Medema M.H."/>
            <person name="Devos D.P."/>
            <person name="Kaster A.-K."/>
            <person name="Ovreas L."/>
            <person name="Rohde M."/>
            <person name="Galperin M.Y."/>
            <person name="Jogler C."/>
        </authorList>
    </citation>
    <scope>NUCLEOTIDE SEQUENCE [LARGE SCALE GENOMIC DNA]</scope>
    <source>
        <strain evidence="7 8">Pla163</strain>
    </source>
</reference>
<evidence type="ECO:0000313" key="7">
    <source>
        <dbReference type="EMBL" id="QDU84771.1"/>
    </source>
</evidence>
<dbReference type="PANTHER" id="PTHR43335:SF4">
    <property type="entry name" value="ABC TRANSPORTER, ATP-BINDING PROTEIN"/>
    <property type="match status" value="1"/>
</dbReference>
<dbReference type="InterPro" id="IPR003439">
    <property type="entry name" value="ABC_transporter-like_ATP-bd"/>
</dbReference>
<keyword evidence="8" id="KW-1185">Reference proteome</keyword>
<feature type="region of interest" description="Disordered" evidence="5">
    <location>
        <begin position="343"/>
        <end position="414"/>
    </location>
</feature>